<feature type="compositionally biased region" description="Low complexity" evidence="1">
    <location>
        <begin position="340"/>
        <end position="350"/>
    </location>
</feature>
<evidence type="ECO:0000313" key="3">
    <source>
        <dbReference type="Proteomes" id="UP000324222"/>
    </source>
</evidence>
<evidence type="ECO:0000313" key="2">
    <source>
        <dbReference type="EMBL" id="MPC41395.1"/>
    </source>
</evidence>
<evidence type="ECO:0000256" key="1">
    <source>
        <dbReference type="SAM" id="MobiDB-lite"/>
    </source>
</evidence>
<keyword evidence="3" id="KW-1185">Reference proteome</keyword>
<feature type="region of interest" description="Disordered" evidence="1">
    <location>
        <begin position="47"/>
        <end position="79"/>
    </location>
</feature>
<dbReference type="Proteomes" id="UP000324222">
    <property type="component" value="Unassembled WGS sequence"/>
</dbReference>
<dbReference type="EMBL" id="VSRR010005041">
    <property type="protein sequence ID" value="MPC41395.1"/>
    <property type="molecule type" value="Genomic_DNA"/>
</dbReference>
<reference evidence="2 3" key="1">
    <citation type="submission" date="2019-05" db="EMBL/GenBank/DDBJ databases">
        <title>Another draft genome of Portunus trituberculatus and its Hox gene families provides insights of decapod evolution.</title>
        <authorList>
            <person name="Jeong J.-H."/>
            <person name="Song I."/>
            <person name="Kim S."/>
            <person name="Choi T."/>
            <person name="Kim D."/>
            <person name="Ryu S."/>
            <person name="Kim W."/>
        </authorList>
    </citation>
    <scope>NUCLEOTIDE SEQUENCE [LARGE SCALE GENOMIC DNA]</scope>
    <source>
        <tissue evidence="2">Muscle</tissue>
    </source>
</reference>
<dbReference type="AlphaFoldDB" id="A0A5B7F715"/>
<protein>
    <submittedName>
        <fullName evidence="2">Uncharacterized protein</fullName>
    </submittedName>
</protein>
<gene>
    <name evidence="2" type="ORF">E2C01_034985</name>
</gene>
<sequence length="350" mass="38161">MKGELRNENWRDVYIKTLPNSLLHLLIISSAKGAITRVPAPISPVMPSPVAARSPTEMKGSAMPRTTPYRNLPHPPPTNYRMRATQSSHCYSITLMWSTVLKQANHPHPADCYPASSEQTSCPTPGTVAWPLRPNTEPSATHAREATHTWPIASQHHQGRDSPGAGFDEVDDDVRDFLESHAEPLSNYELIELDKASHEAENEGDEEEPVRGLDIKTLRKCLGGIDKAQETLKERDPNPARSSKVAHDVEKSVKIYQVIDDEKTRKTKQSSIYLFFKPVRHAFPVTPADPATAGPSTSTADASTAGPSSISSFFKPVERADSATAGPSTYASDSADDDVLSSSALSAEDE</sequence>
<name>A0A5B7F715_PORTR</name>
<feature type="compositionally biased region" description="Polar residues" evidence="1">
    <location>
        <begin position="294"/>
        <end position="312"/>
    </location>
</feature>
<feature type="region of interest" description="Disordered" evidence="1">
    <location>
        <begin position="287"/>
        <end position="350"/>
    </location>
</feature>
<organism evidence="2 3">
    <name type="scientific">Portunus trituberculatus</name>
    <name type="common">Swimming crab</name>
    <name type="synonym">Neptunus trituberculatus</name>
    <dbReference type="NCBI Taxonomy" id="210409"/>
    <lineage>
        <taxon>Eukaryota</taxon>
        <taxon>Metazoa</taxon>
        <taxon>Ecdysozoa</taxon>
        <taxon>Arthropoda</taxon>
        <taxon>Crustacea</taxon>
        <taxon>Multicrustacea</taxon>
        <taxon>Malacostraca</taxon>
        <taxon>Eumalacostraca</taxon>
        <taxon>Eucarida</taxon>
        <taxon>Decapoda</taxon>
        <taxon>Pleocyemata</taxon>
        <taxon>Brachyura</taxon>
        <taxon>Eubrachyura</taxon>
        <taxon>Portunoidea</taxon>
        <taxon>Portunidae</taxon>
        <taxon>Portuninae</taxon>
        <taxon>Portunus</taxon>
    </lineage>
</organism>
<proteinExistence type="predicted"/>
<comment type="caution">
    <text evidence="2">The sequence shown here is derived from an EMBL/GenBank/DDBJ whole genome shotgun (WGS) entry which is preliminary data.</text>
</comment>
<accession>A0A5B7F715</accession>